<keyword evidence="2" id="KW-1133">Transmembrane helix</keyword>
<feature type="transmembrane region" description="Helical" evidence="2">
    <location>
        <begin position="23"/>
        <end position="41"/>
    </location>
</feature>
<feature type="transmembrane region" description="Helical" evidence="2">
    <location>
        <begin position="47"/>
        <end position="66"/>
    </location>
</feature>
<feature type="compositionally biased region" description="Low complexity" evidence="1">
    <location>
        <begin position="76"/>
        <end position="103"/>
    </location>
</feature>
<keyword evidence="4" id="KW-1185">Reference proteome</keyword>
<keyword evidence="2" id="KW-0472">Membrane</keyword>
<accession>A0AAW4PF64</accession>
<evidence type="ECO:0000313" key="4">
    <source>
        <dbReference type="Proteomes" id="UP001430455"/>
    </source>
</evidence>
<comment type="caution">
    <text evidence="3">The sequence shown here is derived from an EMBL/GenBank/DDBJ whole genome shotgun (WGS) entry which is preliminary data.</text>
</comment>
<keyword evidence="2" id="KW-0812">Transmembrane</keyword>
<dbReference type="RefSeq" id="WP_220580530.1">
    <property type="nucleotide sequence ID" value="NZ_RKLT01000004.1"/>
</dbReference>
<evidence type="ECO:0000256" key="1">
    <source>
        <dbReference type="SAM" id="MobiDB-lite"/>
    </source>
</evidence>
<reference evidence="3 4" key="1">
    <citation type="submission" date="2021-06" db="EMBL/GenBank/DDBJ databases">
        <title>Halomicroarcula sp. a new haloarchaeum isolated from saline soil.</title>
        <authorList>
            <person name="Duran-Viseras A."/>
            <person name="Sanchez-Porro C."/>
            <person name="Ventosa A."/>
        </authorList>
    </citation>
    <scope>NUCLEOTIDE SEQUENCE [LARGE SCALE GENOMIC DNA]</scope>
    <source>
        <strain evidence="3 4">F27</strain>
    </source>
</reference>
<evidence type="ECO:0000313" key="3">
    <source>
        <dbReference type="EMBL" id="MBX0295917.1"/>
    </source>
</evidence>
<proteinExistence type="predicted"/>
<feature type="region of interest" description="Disordered" evidence="1">
    <location>
        <begin position="72"/>
        <end position="103"/>
    </location>
</feature>
<name>A0AAW4PF64_9EURY</name>
<organism evidence="3 4">
    <name type="scientific">Haloarcula nitratireducens</name>
    <dbReference type="NCBI Taxonomy" id="2487749"/>
    <lineage>
        <taxon>Archaea</taxon>
        <taxon>Methanobacteriati</taxon>
        <taxon>Methanobacteriota</taxon>
        <taxon>Stenosarchaea group</taxon>
        <taxon>Halobacteria</taxon>
        <taxon>Halobacteriales</taxon>
        <taxon>Haloarculaceae</taxon>
        <taxon>Haloarcula</taxon>
    </lineage>
</organism>
<evidence type="ECO:0000256" key="2">
    <source>
        <dbReference type="SAM" id="Phobius"/>
    </source>
</evidence>
<sequence length="103" mass="10623">MVSPRYVPHDDAQYARIGANDSLTPVGLVGYLAVLAGVLAFLTEPVLVGAVAATLAVAAALVWTVLPRRSERSFARSESVGRASSAATDDAAESSRTAASAHR</sequence>
<protein>
    <submittedName>
        <fullName evidence="3">Uncharacterized protein</fullName>
    </submittedName>
</protein>
<dbReference type="Proteomes" id="UP001430455">
    <property type="component" value="Unassembled WGS sequence"/>
</dbReference>
<dbReference type="EMBL" id="RKLT01000004">
    <property type="protein sequence ID" value="MBX0295917.1"/>
    <property type="molecule type" value="Genomic_DNA"/>
</dbReference>
<dbReference type="AlphaFoldDB" id="A0AAW4PF64"/>
<gene>
    <name evidence="3" type="ORF">EGH23_13630</name>
</gene>